<dbReference type="AlphaFoldDB" id="A0A2W7NIE2"/>
<dbReference type="Proteomes" id="UP000249239">
    <property type="component" value="Unassembled WGS sequence"/>
</dbReference>
<dbReference type="RefSeq" id="WP_111445047.1">
    <property type="nucleotide sequence ID" value="NZ_QKZK01000008.1"/>
</dbReference>
<protein>
    <submittedName>
        <fullName evidence="1">Uncharacterized protein</fullName>
    </submittedName>
</protein>
<name>A0A2W7NIE2_9BACT</name>
<sequence>MNFDLHEWHTKKQYGDILLDYLGDITPESIAESMQTLEAQLNDDTIKLPLRKKVYQVAIEAMQNLYHHVDRVPEEMSTQASGTHFAVFLVSKDGPFFRVSTGNFVTRHKVRFLKDRIEQINSLSDYEVKVLYRDILNNNEFSEKGGGGMGLLDIVKKTGNKLDYFFHQINEDYYFYSLDIYIS</sequence>
<organism evidence="1 2">
    <name type="scientific">Breznakibacter xylanolyticus</name>
    <dbReference type="NCBI Taxonomy" id="990"/>
    <lineage>
        <taxon>Bacteria</taxon>
        <taxon>Pseudomonadati</taxon>
        <taxon>Bacteroidota</taxon>
        <taxon>Bacteroidia</taxon>
        <taxon>Marinilabiliales</taxon>
        <taxon>Marinilabiliaceae</taxon>
        <taxon>Breznakibacter</taxon>
    </lineage>
</organism>
<comment type="caution">
    <text evidence="1">The sequence shown here is derived from an EMBL/GenBank/DDBJ whole genome shotgun (WGS) entry which is preliminary data.</text>
</comment>
<evidence type="ECO:0000313" key="1">
    <source>
        <dbReference type="EMBL" id="PZX17937.1"/>
    </source>
</evidence>
<dbReference type="OrthoDB" id="1117715at2"/>
<dbReference type="EMBL" id="QKZK01000008">
    <property type="protein sequence ID" value="PZX17937.1"/>
    <property type="molecule type" value="Genomic_DNA"/>
</dbReference>
<dbReference type="NCBIfam" id="NF038262">
    <property type="entry name" value="SiaB_fam_kinase"/>
    <property type="match status" value="1"/>
</dbReference>
<proteinExistence type="predicted"/>
<gene>
    <name evidence="1" type="ORF">LX69_01353</name>
</gene>
<reference evidence="1 2" key="1">
    <citation type="submission" date="2018-06" db="EMBL/GenBank/DDBJ databases">
        <title>Genomic Encyclopedia of Archaeal and Bacterial Type Strains, Phase II (KMG-II): from individual species to whole genera.</title>
        <authorList>
            <person name="Goeker M."/>
        </authorList>
    </citation>
    <scope>NUCLEOTIDE SEQUENCE [LARGE SCALE GENOMIC DNA]</scope>
    <source>
        <strain evidence="1 2">DSM 6779</strain>
    </source>
</reference>
<accession>A0A2W7NIE2</accession>
<keyword evidence="2" id="KW-1185">Reference proteome</keyword>
<dbReference type="Pfam" id="PF19788">
    <property type="entry name" value="DUF6272"/>
    <property type="match status" value="1"/>
</dbReference>
<dbReference type="InterPro" id="IPR046239">
    <property type="entry name" value="DUF6272"/>
</dbReference>
<evidence type="ECO:0000313" key="2">
    <source>
        <dbReference type="Proteomes" id="UP000249239"/>
    </source>
</evidence>